<accession>A0A1G9N9G1</accession>
<dbReference type="EMBL" id="FNDJ01000031">
    <property type="protein sequence ID" value="SDL83043.1"/>
    <property type="molecule type" value="Genomic_DNA"/>
</dbReference>
<dbReference type="Proteomes" id="UP000199202">
    <property type="component" value="Unassembled WGS sequence"/>
</dbReference>
<dbReference type="AlphaFoldDB" id="A0A1G9N9G1"/>
<sequence length="102" mass="11489">MTRLPEDACLVSSDEPKARQTLGGDDPVTRDHRFNEVPRAKPWEGDYRELRRAYVDGADHVDWEPRVEIAARFAAGITEHLALAGERPLTARLRRSLTAVVP</sequence>
<feature type="region of interest" description="Disordered" evidence="1">
    <location>
        <begin position="1"/>
        <end position="35"/>
    </location>
</feature>
<organism evidence="2 3">
    <name type="scientific">Nonomuraea jiangxiensis</name>
    <dbReference type="NCBI Taxonomy" id="633440"/>
    <lineage>
        <taxon>Bacteria</taxon>
        <taxon>Bacillati</taxon>
        <taxon>Actinomycetota</taxon>
        <taxon>Actinomycetes</taxon>
        <taxon>Streptosporangiales</taxon>
        <taxon>Streptosporangiaceae</taxon>
        <taxon>Nonomuraea</taxon>
    </lineage>
</organism>
<reference evidence="2 3" key="1">
    <citation type="submission" date="2016-10" db="EMBL/GenBank/DDBJ databases">
        <authorList>
            <person name="de Groot N.N."/>
        </authorList>
    </citation>
    <scope>NUCLEOTIDE SEQUENCE [LARGE SCALE GENOMIC DNA]</scope>
    <source>
        <strain evidence="2 3">CGMCC 4.6533</strain>
    </source>
</reference>
<evidence type="ECO:0000313" key="2">
    <source>
        <dbReference type="EMBL" id="SDL83043.1"/>
    </source>
</evidence>
<protein>
    <submittedName>
        <fullName evidence="2">Uncharacterized protein</fullName>
    </submittedName>
</protein>
<evidence type="ECO:0000313" key="3">
    <source>
        <dbReference type="Proteomes" id="UP000199202"/>
    </source>
</evidence>
<gene>
    <name evidence="2" type="ORF">SAMN05421869_13176</name>
</gene>
<keyword evidence="3" id="KW-1185">Reference proteome</keyword>
<name>A0A1G9N9G1_9ACTN</name>
<proteinExistence type="predicted"/>
<evidence type="ECO:0000256" key="1">
    <source>
        <dbReference type="SAM" id="MobiDB-lite"/>
    </source>
</evidence>
<dbReference type="STRING" id="633440.SAMN05421869_13176"/>